<proteinExistence type="predicted"/>
<keyword evidence="2" id="KW-1185">Reference proteome</keyword>
<dbReference type="RefSeq" id="WP_308480779.1">
    <property type="nucleotide sequence ID" value="NZ_OY726397.1"/>
</dbReference>
<reference evidence="1 2" key="1">
    <citation type="submission" date="2023-08" db="EMBL/GenBank/DDBJ databases">
        <authorList>
            <person name="Folkvardsen B D."/>
            <person name="Norman A."/>
        </authorList>
    </citation>
    <scope>NUCLEOTIDE SEQUENCE [LARGE SCALE GENOMIC DNA]</scope>
    <source>
        <strain evidence="1 2">Mu0053</strain>
    </source>
</reference>
<dbReference type="InterPro" id="IPR011335">
    <property type="entry name" value="Restrct_endonuc-II-like"/>
</dbReference>
<evidence type="ECO:0008006" key="3">
    <source>
        <dbReference type="Google" id="ProtNLM"/>
    </source>
</evidence>
<evidence type="ECO:0000313" key="1">
    <source>
        <dbReference type="EMBL" id="CAJ1495570.1"/>
    </source>
</evidence>
<evidence type="ECO:0000313" key="2">
    <source>
        <dbReference type="Proteomes" id="UP001190465"/>
    </source>
</evidence>
<dbReference type="Proteomes" id="UP001190465">
    <property type="component" value="Chromosome"/>
</dbReference>
<name>A0ABM9LA68_9MYCO</name>
<protein>
    <recommendedName>
        <fullName evidence="3">DUF559 domain-containing protein</fullName>
    </recommendedName>
</protein>
<dbReference type="SUPFAM" id="SSF52980">
    <property type="entry name" value="Restriction endonuclease-like"/>
    <property type="match status" value="1"/>
</dbReference>
<gene>
    <name evidence="1" type="ORF">MU0053_000429</name>
</gene>
<organism evidence="1 2">
    <name type="scientific">[Mycobacterium] burgundiense</name>
    <dbReference type="NCBI Taxonomy" id="3064286"/>
    <lineage>
        <taxon>Bacteria</taxon>
        <taxon>Bacillati</taxon>
        <taxon>Actinomycetota</taxon>
        <taxon>Actinomycetes</taxon>
        <taxon>Mycobacteriales</taxon>
        <taxon>Mycobacteriaceae</taxon>
        <taxon>Mycolicibacterium</taxon>
    </lineage>
</organism>
<accession>A0ABM9LA68</accession>
<sequence length="278" mass="31076">MAQPFIGSEAVANRRLTTYALARRYDRLFRDVYCPRDSATALVRAKAAWLWSKRRGVVAGFSASALHGSKWIDASQAAELIYSNRHPQPGLLVHGDRLAEDEVLVIDGMKVTTPERTALDLACWHSLSQAVPTIDALMRATGIRAADLEFPVARYPGRRGIVSARAAIGLVDAGAQSPKETWLRLLLVDAGLPRPHTQIPVANEFGEPIAYLDMGWPELKLAVEYDGDHHRTSRSQYSYDRRRLEMLRRKGWLVVVVTADDRPADVLRRVREARSARS</sequence>
<dbReference type="EMBL" id="OY726397">
    <property type="protein sequence ID" value="CAJ1495570.1"/>
    <property type="molecule type" value="Genomic_DNA"/>
</dbReference>
<dbReference type="Gene3D" id="3.40.960.10">
    <property type="entry name" value="VSR Endonuclease"/>
    <property type="match status" value="1"/>
</dbReference>